<accession>A0ABW2A616</accession>
<evidence type="ECO:0000313" key="2">
    <source>
        <dbReference type="Proteomes" id="UP001596422"/>
    </source>
</evidence>
<reference evidence="2" key="1">
    <citation type="journal article" date="2019" name="Int. J. Syst. Evol. Microbiol.">
        <title>The Global Catalogue of Microorganisms (GCM) 10K type strain sequencing project: providing services to taxonomists for standard genome sequencing and annotation.</title>
        <authorList>
            <consortium name="The Broad Institute Genomics Platform"/>
            <consortium name="The Broad Institute Genome Sequencing Center for Infectious Disease"/>
            <person name="Wu L."/>
            <person name="Ma J."/>
        </authorList>
    </citation>
    <scope>NUCLEOTIDE SEQUENCE [LARGE SCALE GENOMIC DNA]</scope>
    <source>
        <strain evidence="2">NBRC 111756</strain>
    </source>
</reference>
<sequence length="76" mass="8243">MTHIAINDLNESKALDTQALAKIRGGFSWGYQGGVKNWIGPVHTSIKDLTNINTQLNIAVLSQGVFQNNSNFVSQG</sequence>
<dbReference type="Proteomes" id="UP001596422">
    <property type="component" value="Unassembled WGS sequence"/>
</dbReference>
<gene>
    <name evidence="1" type="ORF">ACFQDL_24825</name>
</gene>
<protein>
    <submittedName>
        <fullName evidence="1">Uncharacterized protein</fullName>
    </submittedName>
</protein>
<proteinExistence type="predicted"/>
<evidence type="ECO:0000313" key="1">
    <source>
        <dbReference type="EMBL" id="MFC6672952.1"/>
    </source>
</evidence>
<dbReference type="RefSeq" id="WP_379911358.1">
    <property type="nucleotide sequence ID" value="NZ_JBHSWE010000001.1"/>
</dbReference>
<dbReference type="EMBL" id="JBHSWE010000001">
    <property type="protein sequence ID" value="MFC6672952.1"/>
    <property type="molecule type" value="Genomic_DNA"/>
</dbReference>
<organism evidence="1 2">
    <name type="scientific">Marinobacterium aestuariivivens</name>
    <dbReference type="NCBI Taxonomy" id="1698799"/>
    <lineage>
        <taxon>Bacteria</taxon>
        <taxon>Pseudomonadati</taxon>
        <taxon>Pseudomonadota</taxon>
        <taxon>Gammaproteobacteria</taxon>
        <taxon>Oceanospirillales</taxon>
        <taxon>Oceanospirillaceae</taxon>
        <taxon>Marinobacterium</taxon>
    </lineage>
</organism>
<keyword evidence="2" id="KW-1185">Reference proteome</keyword>
<comment type="caution">
    <text evidence="1">The sequence shown here is derived from an EMBL/GenBank/DDBJ whole genome shotgun (WGS) entry which is preliminary data.</text>
</comment>
<name>A0ABW2A616_9GAMM</name>